<proteinExistence type="predicted"/>
<reference evidence="4" key="1">
    <citation type="submission" date="2013-12" db="EMBL/GenBank/DDBJ databases">
        <title>A Varibaculum cambriense genome reconstructed from a premature infant gut community with otherwise low bacterial novelty that shifts toward anaerobic metabolism during the third week of life.</title>
        <authorList>
            <person name="Brown C.T."/>
            <person name="Sharon I."/>
            <person name="Thomas B.C."/>
            <person name="Castelle C.J."/>
            <person name="Morowitz M.J."/>
            <person name="Banfield J.F."/>
        </authorList>
    </citation>
    <scope>NUCLEOTIDE SEQUENCE</scope>
</reference>
<dbReference type="Pfam" id="PF01588">
    <property type="entry name" value="tRNA_bind"/>
    <property type="match status" value="1"/>
</dbReference>
<evidence type="ECO:0000256" key="2">
    <source>
        <dbReference type="ARBA" id="ARBA00022884"/>
    </source>
</evidence>
<evidence type="ECO:0000256" key="1">
    <source>
        <dbReference type="ARBA" id="ARBA00022555"/>
    </source>
</evidence>
<dbReference type="PROSITE" id="PS50886">
    <property type="entry name" value="TRBD"/>
    <property type="match status" value="1"/>
</dbReference>
<comment type="caution">
    <text evidence="4">The sequence shown here is derived from an EMBL/GenBank/DDBJ whole genome shotgun (WGS) entry which is preliminary data.</text>
</comment>
<dbReference type="SUPFAM" id="SSF50249">
    <property type="entry name" value="Nucleic acid-binding proteins"/>
    <property type="match status" value="1"/>
</dbReference>
<sequence>PIYPRFEVPEMVDVVVTEKVEEAVDTSNIPPLKENITYDDFEKLDLRVAKVISCEKVPKSKKLLKFVLDIGIEERTVLSGISQYYEPEAMV</sequence>
<keyword evidence="1" id="KW-0820">tRNA-binding</keyword>
<feature type="non-terminal residue" evidence="4">
    <location>
        <position position="91"/>
    </location>
</feature>
<accession>W1XLV1</accession>
<feature type="non-terminal residue" evidence="4">
    <location>
        <position position="1"/>
    </location>
</feature>
<dbReference type="Gene3D" id="2.40.50.140">
    <property type="entry name" value="Nucleic acid-binding proteins"/>
    <property type="match status" value="1"/>
</dbReference>
<keyword evidence="4" id="KW-0436">Ligase</keyword>
<dbReference type="InterPro" id="IPR002547">
    <property type="entry name" value="tRNA-bd_dom"/>
</dbReference>
<dbReference type="GO" id="GO:0000049">
    <property type="term" value="F:tRNA binding"/>
    <property type="evidence" value="ECO:0007669"/>
    <property type="project" value="UniProtKB-KW"/>
</dbReference>
<feature type="domain" description="TRNA-binding" evidence="3">
    <location>
        <begin position="40"/>
        <end position="91"/>
    </location>
</feature>
<gene>
    <name evidence="4" type="ORF">Q604_UNBC14358G0001</name>
</gene>
<keyword evidence="2" id="KW-0694">RNA-binding</keyword>
<evidence type="ECO:0000313" key="4">
    <source>
        <dbReference type="EMBL" id="ETJ31136.1"/>
    </source>
</evidence>
<organism evidence="4">
    <name type="scientific">human gut metagenome</name>
    <dbReference type="NCBI Taxonomy" id="408170"/>
    <lineage>
        <taxon>unclassified sequences</taxon>
        <taxon>metagenomes</taxon>
        <taxon>organismal metagenomes</taxon>
    </lineage>
</organism>
<dbReference type="AlphaFoldDB" id="W1XLV1"/>
<dbReference type="PANTHER" id="PTHR11586:SF37">
    <property type="entry name" value="TRNA-BINDING DOMAIN-CONTAINING PROTEIN"/>
    <property type="match status" value="1"/>
</dbReference>
<dbReference type="InterPro" id="IPR012340">
    <property type="entry name" value="NA-bd_OB-fold"/>
</dbReference>
<dbReference type="PANTHER" id="PTHR11586">
    <property type="entry name" value="TRNA-AMINOACYLATION COFACTOR ARC1 FAMILY MEMBER"/>
    <property type="match status" value="1"/>
</dbReference>
<dbReference type="GO" id="GO:0016874">
    <property type="term" value="F:ligase activity"/>
    <property type="evidence" value="ECO:0007669"/>
    <property type="project" value="UniProtKB-KW"/>
</dbReference>
<dbReference type="EMBL" id="AZMM01014358">
    <property type="protein sequence ID" value="ETJ31136.1"/>
    <property type="molecule type" value="Genomic_DNA"/>
</dbReference>
<evidence type="ECO:0000259" key="3">
    <source>
        <dbReference type="PROSITE" id="PS50886"/>
    </source>
</evidence>
<name>W1XLV1_9ZZZZ</name>
<protein>
    <submittedName>
        <fullName evidence="4">Methionine-tRNA ligase</fullName>
    </submittedName>
</protein>
<dbReference type="InterPro" id="IPR051270">
    <property type="entry name" value="Tyrosine-tRNA_ligase_regulator"/>
</dbReference>